<feature type="transmembrane region" description="Helical" evidence="8">
    <location>
        <begin position="252"/>
        <end position="276"/>
    </location>
</feature>
<evidence type="ECO:0000256" key="4">
    <source>
        <dbReference type="ARBA" id="ARBA00022475"/>
    </source>
</evidence>
<feature type="transmembrane region" description="Helical" evidence="8">
    <location>
        <begin position="80"/>
        <end position="101"/>
    </location>
</feature>
<comment type="subcellular location">
    <subcellularLocation>
        <location evidence="1">Cell membrane</location>
        <topology evidence="1">Multi-pass membrane protein</topology>
    </subcellularLocation>
</comment>
<evidence type="ECO:0000256" key="8">
    <source>
        <dbReference type="SAM" id="Phobius"/>
    </source>
</evidence>
<feature type="transmembrane region" description="Helical" evidence="8">
    <location>
        <begin position="20"/>
        <end position="38"/>
    </location>
</feature>
<dbReference type="OrthoDB" id="9782305at2"/>
<keyword evidence="10" id="KW-1185">Reference proteome</keyword>
<feature type="transmembrane region" description="Helical" evidence="8">
    <location>
        <begin position="133"/>
        <end position="151"/>
    </location>
</feature>
<accession>A0A1X7DY29</accession>
<sequence length="349" mass="36998">MAQNINNYKTKGGRNVRSRWNILLWVAPAAALCLGLAWGRYQVSLSDVILILGNAIGLPVGGEWSSVAQTVVLNVRLPRVLAAMLIGGGLSVSGAAFQGLFRNPLVSPYVLGVASGAGFGAALGIIIWNQPVMIQGCAFIFGMTAVICAWLMSRLYKASGSMIIVLAGVIVGAFFQSLLSLIKFLADPDDKLPMIVYWLMGSLSSISMEDLYTILLPLGVCIIGLLMVRWRLNVLSFGDEEARTLGVEAGRLRFGIVVAVTIITASAVSVSGIIGWVGLVVPHLARMIVGPDYRKLIPASLALGACYLVLIDGIARNISSAEIPLGILTATVGAPFFAWLLGRGRTGWA</sequence>
<feature type="transmembrane region" description="Helical" evidence="8">
    <location>
        <begin position="322"/>
        <end position="341"/>
    </location>
</feature>
<dbReference type="Pfam" id="PF01032">
    <property type="entry name" value="FecCD"/>
    <property type="match status" value="1"/>
</dbReference>
<feature type="transmembrane region" description="Helical" evidence="8">
    <location>
        <begin position="163"/>
        <end position="186"/>
    </location>
</feature>
<proteinExistence type="inferred from homology"/>
<dbReference type="EMBL" id="FWZU01000004">
    <property type="protein sequence ID" value="SMF23660.1"/>
    <property type="molecule type" value="Genomic_DNA"/>
</dbReference>
<dbReference type="AlphaFoldDB" id="A0A1X7DY29"/>
<organism evidence="9 10">
    <name type="scientific">Desulfovibrio gilichinskyi</name>
    <dbReference type="NCBI Taxonomy" id="1519643"/>
    <lineage>
        <taxon>Bacteria</taxon>
        <taxon>Pseudomonadati</taxon>
        <taxon>Thermodesulfobacteriota</taxon>
        <taxon>Desulfovibrionia</taxon>
        <taxon>Desulfovibrionales</taxon>
        <taxon>Desulfovibrionaceae</taxon>
        <taxon>Desulfovibrio</taxon>
    </lineage>
</organism>
<gene>
    <name evidence="9" type="ORF">SAMN06295933_2341</name>
</gene>
<dbReference type="InterPro" id="IPR000522">
    <property type="entry name" value="ABC_transptr_permease_BtuC"/>
</dbReference>
<dbReference type="Proteomes" id="UP000192906">
    <property type="component" value="Unassembled WGS sequence"/>
</dbReference>
<evidence type="ECO:0000256" key="5">
    <source>
        <dbReference type="ARBA" id="ARBA00022692"/>
    </source>
</evidence>
<keyword evidence="6 8" id="KW-1133">Transmembrane helix</keyword>
<dbReference type="GO" id="GO:0005886">
    <property type="term" value="C:plasma membrane"/>
    <property type="evidence" value="ECO:0007669"/>
    <property type="project" value="UniProtKB-SubCell"/>
</dbReference>
<name>A0A1X7DY29_9BACT</name>
<dbReference type="STRING" id="1519643.SAMN06295933_2341"/>
<evidence type="ECO:0000256" key="6">
    <source>
        <dbReference type="ARBA" id="ARBA00022989"/>
    </source>
</evidence>
<feature type="transmembrane region" description="Helical" evidence="8">
    <location>
        <begin position="108"/>
        <end position="127"/>
    </location>
</feature>
<feature type="transmembrane region" description="Helical" evidence="8">
    <location>
        <begin position="211"/>
        <end position="232"/>
    </location>
</feature>
<evidence type="ECO:0000256" key="7">
    <source>
        <dbReference type="ARBA" id="ARBA00023136"/>
    </source>
</evidence>
<dbReference type="PANTHER" id="PTHR30472">
    <property type="entry name" value="FERRIC ENTEROBACTIN TRANSPORT SYSTEM PERMEASE PROTEIN"/>
    <property type="match status" value="1"/>
</dbReference>
<keyword evidence="3" id="KW-0813">Transport</keyword>
<dbReference type="SUPFAM" id="SSF81345">
    <property type="entry name" value="ABC transporter involved in vitamin B12 uptake, BtuC"/>
    <property type="match status" value="1"/>
</dbReference>
<evidence type="ECO:0000256" key="3">
    <source>
        <dbReference type="ARBA" id="ARBA00022448"/>
    </source>
</evidence>
<keyword evidence="4" id="KW-1003">Cell membrane</keyword>
<keyword evidence="7 8" id="KW-0472">Membrane</keyword>
<dbReference type="FunFam" id="1.10.3470.10:FF:000001">
    <property type="entry name" value="Vitamin B12 ABC transporter permease BtuC"/>
    <property type="match status" value="1"/>
</dbReference>
<reference evidence="10" key="1">
    <citation type="submission" date="2017-04" db="EMBL/GenBank/DDBJ databases">
        <authorList>
            <person name="Varghese N."/>
            <person name="Submissions S."/>
        </authorList>
    </citation>
    <scope>NUCLEOTIDE SEQUENCE [LARGE SCALE GENOMIC DNA]</scope>
    <source>
        <strain evidence="10">K3S</strain>
    </source>
</reference>
<evidence type="ECO:0000256" key="2">
    <source>
        <dbReference type="ARBA" id="ARBA00007935"/>
    </source>
</evidence>
<comment type="similarity">
    <text evidence="2">Belongs to the binding-protein-dependent transport system permease family. FecCD subfamily.</text>
</comment>
<dbReference type="Gene3D" id="1.10.3470.10">
    <property type="entry name" value="ABC transporter involved in vitamin B12 uptake, BtuC"/>
    <property type="match status" value="1"/>
</dbReference>
<dbReference type="RefSeq" id="WP_085102418.1">
    <property type="nucleotide sequence ID" value="NZ_FWZU01000004.1"/>
</dbReference>
<evidence type="ECO:0000313" key="9">
    <source>
        <dbReference type="EMBL" id="SMF23660.1"/>
    </source>
</evidence>
<evidence type="ECO:0000313" key="10">
    <source>
        <dbReference type="Proteomes" id="UP000192906"/>
    </source>
</evidence>
<dbReference type="InterPro" id="IPR037294">
    <property type="entry name" value="ABC_BtuC-like"/>
</dbReference>
<protein>
    <submittedName>
        <fullName evidence="9">Iron complex transport system permease protein</fullName>
    </submittedName>
</protein>
<dbReference type="CDD" id="cd06550">
    <property type="entry name" value="TM_ABC_iron-siderophores_like"/>
    <property type="match status" value="1"/>
</dbReference>
<evidence type="ECO:0000256" key="1">
    <source>
        <dbReference type="ARBA" id="ARBA00004651"/>
    </source>
</evidence>
<feature type="transmembrane region" description="Helical" evidence="8">
    <location>
        <begin position="296"/>
        <end position="315"/>
    </location>
</feature>
<keyword evidence="5 8" id="KW-0812">Transmembrane</keyword>
<dbReference type="GO" id="GO:0022857">
    <property type="term" value="F:transmembrane transporter activity"/>
    <property type="evidence" value="ECO:0007669"/>
    <property type="project" value="InterPro"/>
</dbReference>
<dbReference type="PANTHER" id="PTHR30472:SF70">
    <property type="entry name" value="MOLYBDATE IMPORT SYSTEM PERMEASE PROTEIN MOLB"/>
    <property type="match status" value="1"/>
</dbReference>
<dbReference type="GO" id="GO:0033214">
    <property type="term" value="P:siderophore-iron import into cell"/>
    <property type="evidence" value="ECO:0007669"/>
    <property type="project" value="TreeGrafter"/>
</dbReference>